<evidence type="ECO:0000313" key="5">
    <source>
        <dbReference type="EMBL" id="KAF4504233.1"/>
    </source>
</evidence>
<gene>
    <name evidence="5" type="ORF">G6O67_008409</name>
</gene>
<evidence type="ECO:0000256" key="2">
    <source>
        <dbReference type="ARBA" id="ARBA00022857"/>
    </source>
</evidence>
<dbReference type="AlphaFoldDB" id="A0A8H4PIT8"/>
<protein>
    <recommendedName>
        <fullName evidence="7">Hydroxynaphthalene reductase-like protein Arp2</fullName>
    </recommendedName>
</protein>
<reference evidence="5 6" key="1">
    <citation type="journal article" date="2020" name="Genome Biol. Evol.">
        <title>A new high-quality draft genome assembly of the Chinese cordyceps Ophiocordyceps sinensis.</title>
        <authorList>
            <person name="Shu R."/>
            <person name="Zhang J."/>
            <person name="Meng Q."/>
            <person name="Zhang H."/>
            <person name="Zhou G."/>
            <person name="Li M."/>
            <person name="Wu P."/>
            <person name="Zhao Y."/>
            <person name="Chen C."/>
            <person name="Qin Q."/>
        </authorList>
    </citation>
    <scope>NUCLEOTIDE SEQUENCE [LARGE SCALE GENOMIC DNA]</scope>
    <source>
        <strain evidence="5 6">IOZ07</strain>
    </source>
</reference>
<dbReference type="Pfam" id="PF00106">
    <property type="entry name" value="adh_short"/>
    <property type="match status" value="2"/>
</dbReference>
<evidence type="ECO:0000256" key="4">
    <source>
        <dbReference type="SAM" id="MobiDB-lite"/>
    </source>
</evidence>
<keyword evidence="3" id="KW-0560">Oxidoreductase</keyword>
<dbReference type="SUPFAM" id="SSF51735">
    <property type="entry name" value="NAD(P)-binding Rossmann-fold domains"/>
    <property type="match status" value="1"/>
</dbReference>
<keyword evidence="2" id="KW-0521">NADP</keyword>
<evidence type="ECO:0000313" key="6">
    <source>
        <dbReference type="Proteomes" id="UP000557566"/>
    </source>
</evidence>
<comment type="caution">
    <text evidence="5">The sequence shown here is derived from an EMBL/GenBank/DDBJ whole genome shotgun (WGS) entry which is preliminary data.</text>
</comment>
<dbReference type="InterPro" id="IPR036291">
    <property type="entry name" value="NAD(P)-bd_dom_sf"/>
</dbReference>
<keyword evidence="6" id="KW-1185">Reference proteome</keyword>
<dbReference type="PROSITE" id="PS00061">
    <property type="entry name" value="ADH_SHORT"/>
    <property type="match status" value="1"/>
</dbReference>
<organism evidence="5 6">
    <name type="scientific">Ophiocordyceps sinensis</name>
    <dbReference type="NCBI Taxonomy" id="72228"/>
    <lineage>
        <taxon>Eukaryota</taxon>
        <taxon>Fungi</taxon>
        <taxon>Dikarya</taxon>
        <taxon>Ascomycota</taxon>
        <taxon>Pezizomycotina</taxon>
        <taxon>Sordariomycetes</taxon>
        <taxon>Hypocreomycetidae</taxon>
        <taxon>Hypocreales</taxon>
        <taxon>Ophiocordycipitaceae</taxon>
        <taxon>Ophiocordyceps</taxon>
    </lineage>
</organism>
<feature type="region of interest" description="Disordered" evidence="4">
    <location>
        <begin position="132"/>
        <end position="152"/>
    </location>
</feature>
<dbReference type="GO" id="GO:0016491">
    <property type="term" value="F:oxidoreductase activity"/>
    <property type="evidence" value="ECO:0007669"/>
    <property type="project" value="UniProtKB-KW"/>
</dbReference>
<evidence type="ECO:0000256" key="3">
    <source>
        <dbReference type="ARBA" id="ARBA00023002"/>
    </source>
</evidence>
<evidence type="ECO:0000256" key="1">
    <source>
        <dbReference type="ARBA" id="ARBA00006484"/>
    </source>
</evidence>
<dbReference type="EMBL" id="JAAVMX010000011">
    <property type="protein sequence ID" value="KAF4504233.1"/>
    <property type="molecule type" value="Genomic_DNA"/>
</dbReference>
<comment type="similarity">
    <text evidence="1">Belongs to the short-chain dehydrogenases/reductases (SDR) family.</text>
</comment>
<sequence>MDARSTIRQSPPVDVSKPYDASRLRGRTVVITGAARGLGAAMAAAWAGRGAHVVVGDVDDGAGEALVARLRAAAGPADPPCVYQRCDVTDWAQQVALFETAVRTSPRGVVDVVVPNAGILLVDEGIRFEEPVPLGPAPGSGPGHGPGPGPALPRPSVAMLDVNIVGVTYTAHLALHHLSQNPSPDRCLLLVGSFASLTPLPGQAQYTMSKHAVAGLFRSLRGTAALRHGIRVNMVAPYYVGGTRMLQPLVEAAYLAGSAGPAEVPDVVDAATRLVADPAVAGRALVVGPRLRPGPHGEMPVADGEGEGRGRAAWECYAHDYDEVETFTWRYVRMLNVIARARGSLAWIRDLWNIFRRR</sequence>
<dbReference type="PRINTS" id="PR00081">
    <property type="entry name" value="GDHRDH"/>
</dbReference>
<dbReference type="OrthoDB" id="498125at2759"/>
<dbReference type="InterPro" id="IPR020904">
    <property type="entry name" value="Sc_DH/Rdtase_CS"/>
</dbReference>
<dbReference type="PANTHER" id="PTHR43180">
    <property type="entry name" value="3-OXOACYL-(ACYL-CARRIER-PROTEIN) REDUCTASE (AFU_ORTHOLOGUE AFUA_6G11210)"/>
    <property type="match status" value="1"/>
</dbReference>
<accession>A0A8H4PIT8</accession>
<dbReference type="PANTHER" id="PTHR43180:SF16">
    <property type="entry name" value="BACILYSIN BIOSYNTHESIS OXIDOREDUCTASE BACC"/>
    <property type="match status" value="1"/>
</dbReference>
<name>A0A8H4PIT8_9HYPO</name>
<evidence type="ECO:0008006" key="7">
    <source>
        <dbReference type="Google" id="ProtNLM"/>
    </source>
</evidence>
<dbReference type="Proteomes" id="UP000557566">
    <property type="component" value="Unassembled WGS sequence"/>
</dbReference>
<dbReference type="InterPro" id="IPR002347">
    <property type="entry name" value="SDR_fam"/>
</dbReference>
<dbReference type="Gene3D" id="3.40.50.720">
    <property type="entry name" value="NAD(P)-binding Rossmann-like Domain"/>
    <property type="match status" value="1"/>
</dbReference>
<proteinExistence type="inferred from homology"/>